<feature type="domain" description="Tyr recombinase" evidence="5">
    <location>
        <begin position="207"/>
        <end position="390"/>
    </location>
</feature>
<dbReference type="PROSITE" id="PS51898">
    <property type="entry name" value="TYR_RECOMBINASE"/>
    <property type="match status" value="1"/>
</dbReference>
<dbReference type="InterPro" id="IPR010998">
    <property type="entry name" value="Integrase_recombinase_N"/>
</dbReference>
<dbReference type="PANTHER" id="PTHR30349">
    <property type="entry name" value="PHAGE INTEGRASE-RELATED"/>
    <property type="match status" value="1"/>
</dbReference>
<accession>A0ABQ0IX97</accession>
<evidence type="ECO:0000259" key="5">
    <source>
        <dbReference type="PROSITE" id="PS51898"/>
    </source>
</evidence>
<dbReference type="InterPro" id="IPR013762">
    <property type="entry name" value="Integrase-like_cat_sf"/>
</dbReference>
<evidence type="ECO:0000313" key="7">
    <source>
        <dbReference type="Proteomes" id="UP000018209"/>
    </source>
</evidence>
<feature type="region of interest" description="Disordered" evidence="4">
    <location>
        <begin position="179"/>
        <end position="215"/>
    </location>
</feature>
<dbReference type="InterPro" id="IPR011010">
    <property type="entry name" value="DNA_brk_join_enz"/>
</dbReference>
<proteinExistence type="predicted"/>
<protein>
    <submittedName>
        <fullName evidence="6">Phage DNA recombinase</fullName>
    </submittedName>
</protein>
<dbReference type="InterPro" id="IPR002104">
    <property type="entry name" value="Integrase_catalytic"/>
</dbReference>
<gene>
    <name evidence="6" type="ORF">NBRC3257_1829</name>
</gene>
<comment type="caution">
    <text evidence="6">The sequence shown here is derived from an EMBL/GenBank/DDBJ whole genome shotgun (WGS) entry which is preliminary data.</text>
</comment>
<feature type="compositionally biased region" description="Low complexity" evidence="4">
    <location>
        <begin position="202"/>
        <end position="215"/>
    </location>
</feature>
<evidence type="ECO:0000256" key="1">
    <source>
        <dbReference type="ARBA" id="ARBA00022908"/>
    </source>
</evidence>
<name>A0ABQ0IX97_GLUTH</name>
<dbReference type="InterPro" id="IPR050090">
    <property type="entry name" value="Tyrosine_recombinase_XerCD"/>
</dbReference>
<dbReference type="Proteomes" id="UP000018209">
    <property type="component" value="Unassembled WGS sequence"/>
</dbReference>
<evidence type="ECO:0000256" key="2">
    <source>
        <dbReference type="ARBA" id="ARBA00023125"/>
    </source>
</evidence>
<dbReference type="CDD" id="cd00796">
    <property type="entry name" value="INT_Rci_Hp1_C"/>
    <property type="match status" value="1"/>
</dbReference>
<dbReference type="PANTHER" id="PTHR30349:SF94">
    <property type="entry name" value="INTEGRASE_RECOMBINASE HI_1414-RELATED"/>
    <property type="match status" value="1"/>
</dbReference>
<evidence type="ECO:0000256" key="4">
    <source>
        <dbReference type="SAM" id="MobiDB-lite"/>
    </source>
</evidence>
<keyword evidence="1" id="KW-0229">DNA integration</keyword>
<keyword evidence="2" id="KW-0238">DNA-binding</keyword>
<dbReference type="Pfam" id="PF00589">
    <property type="entry name" value="Phage_integrase"/>
    <property type="match status" value="1"/>
</dbReference>
<dbReference type="SUPFAM" id="SSF56349">
    <property type="entry name" value="DNA breaking-rejoining enzymes"/>
    <property type="match status" value="1"/>
</dbReference>
<feature type="compositionally biased region" description="Basic and acidic residues" evidence="4">
    <location>
        <begin position="186"/>
        <end position="198"/>
    </location>
</feature>
<sequence>MTIPSHFGVRLMARIKSAENAKDPATGRPLPDGVSCRGPRQYRARKLVNGQRITRTFDTARLARAWLEETSVKVREGRHIDVRALDGLVLRTLIERYRDECMAHRDADRTGHIPALLRDPIADLKLSRLTVPAVRGFRDRQGKDRAPATVVKRLNLLASILNHAMSEWDVPLSLNPASGRMIKRPTGADRKRNRRLQEDAPENPTTTAPPNTTEASEYDRLLAAVTSESHPDDVWFVRWAIEQATRLGEAASLRWRDVNLVARTISLRHTKTLHLAEEMGPELRPLMPGARALLYDKLNTLPASPDPDDPIFQIGDERAFSVRYGRHVKKAGLVDLTFHDLRHEATSRLARFFPNPLDLCRVTGHRDLKSLDRYYQPVLTTLAEDAEERARLLGYIYDRDESATT</sequence>
<keyword evidence="3" id="KW-0233">DNA recombination</keyword>
<dbReference type="Gene3D" id="1.10.150.130">
    <property type="match status" value="1"/>
</dbReference>
<reference evidence="6 7" key="1">
    <citation type="submission" date="2013-08" db="EMBL/GenBank/DDBJ databases">
        <title>Gluconobacter thailandicus NBRC 3257 whole genome sequence.</title>
        <authorList>
            <person name="Matsutani M."/>
            <person name="Yakushi T."/>
            <person name="Matsushita K."/>
        </authorList>
    </citation>
    <scope>NUCLEOTIDE SEQUENCE [LARGE SCALE GENOMIC DNA]</scope>
    <source>
        <strain evidence="6 7">NBRC 3257</strain>
    </source>
</reference>
<dbReference type="Gene3D" id="1.10.443.10">
    <property type="entry name" value="Intergrase catalytic core"/>
    <property type="match status" value="1"/>
</dbReference>
<dbReference type="EMBL" id="BASM01000024">
    <property type="protein sequence ID" value="GAD26830.1"/>
    <property type="molecule type" value="Genomic_DNA"/>
</dbReference>
<organism evidence="6 7">
    <name type="scientific">Gluconobacter thailandicus NBRC 3257</name>
    <dbReference type="NCBI Taxonomy" id="1381097"/>
    <lineage>
        <taxon>Bacteria</taxon>
        <taxon>Pseudomonadati</taxon>
        <taxon>Pseudomonadota</taxon>
        <taxon>Alphaproteobacteria</taxon>
        <taxon>Acetobacterales</taxon>
        <taxon>Acetobacteraceae</taxon>
        <taxon>Gluconobacter</taxon>
    </lineage>
</organism>
<keyword evidence="7" id="KW-1185">Reference proteome</keyword>
<dbReference type="RefSeq" id="WP_007284498.1">
    <property type="nucleotide sequence ID" value="NZ_BASM01000024.1"/>
</dbReference>
<evidence type="ECO:0000313" key="6">
    <source>
        <dbReference type="EMBL" id="GAD26830.1"/>
    </source>
</evidence>
<evidence type="ECO:0000256" key="3">
    <source>
        <dbReference type="ARBA" id="ARBA00023172"/>
    </source>
</evidence>